<dbReference type="InterPro" id="IPR000073">
    <property type="entry name" value="AB_hydrolase_1"/>
</dbReference>
<dbReference type="EMBL" id="BNJJ01000007">
    <property type="protein sequence ID" value="GHO85005.1"/>
    <property type="molecule type" value="Genomic_DNA"/>
</dbReference>
<proteinExistence type="predicted"/>
<keyword evidence="3" id="KW-1185">Reference proteome</keyword>
<sequence>MGKVHSKDGATIAYDRSGEGAPLILVDGAMCYRAFGPMGPLVAKLAPHFTVFAYDRRGRGESGDTAPYAVEREIEDLDALIQEAGGSAFVYGISSGAALSLAAAASGLSIKKLALYEPPFNLDESVRGQPEENLKQFKRLHAEGRRGDMVEFFMTQVGMPAEAIGQMRNSPMWPLMEGIAPTLIYDTTILGDGMLPSKQANSVAIPTLVMAGGAGMAWMRDTAQALASAIPNAQYRTLEGQTHDVSAEAMAPALIEFFTAP</sequence>
<dbReference type="PANTHER" id="PTHR43433:SF5">
    <property type="entry name" value="AB HYDROLASE-1 DOMAIN-CONTAINING PROTEIN"/>
    <property type="match status" value="1"/>
</dbReference>
<organism evidence="2 3">
    <name type="scientific">Dictyobacter formicarum</name>
    <dbReference type="NCBI Taxonomy" id="2778368"/>
    <lineage>
        <taxon>Bacteria</taxon>
        <taxon>Bacillati</taxon>
        <taxon>Chloroflexota</taxon>
        <taxon>Ktedonobacteria</taxon>
        <taxon>Ktedonobacterales</taxon>
        <taxon>Dictyobacteraceae</taxon>
        <taxon>Dictyobacter</taxon>
    </lineage>
</organism>
<dbReference type="Pfam" id="PF12697">
    <property type="entry name" value="Abhydrolase_6"/>
    <property type="match status" value="1"/>
</dbReference>
<dbReference type="Proteomes" id="UP000635565">
    <property type="component" value="Unassembled WGS sequence"/>
</dbReference>
<reference evidence="2 3" key="1">
    <citation type="journal article" date="2021" name="Int. J. Syst. Evol. Microbiol.">
        <title>Reticulibacter mediterranei gen. nov., sp. nov., within the new family Reticulibacteraceae fam. nov., and Ktedonospora formicarum gen. nov., sp. nov., Ktedonobacter robiniae sp. nov., Dictyobacter formicarum sp. nov. and Dictyobacter arantiisoli sp. nov., belonging to the class Ktedonobacteria.</title>
        <authorList>
            <person name="Yabe S."/>
            <person name="Zheng Y."/>
            <person name="Wang C.M."/>
            <person name="Sakai Y."/>
            <person name="Abe K."/>
            <person name="Yokota A."/>
            <person name="Donadio S."/>
            <person name="Cavaletti L."/>
            <person name="Monciardini P."/>
        </authorList>
    </citation>
    <scope>NUCLEOTIDE SEQUENCE [LARGE SCALE GENOMIC DNA]</scope>
    <source>
        <strain evidence="2 3">SOSP1-9</strain>
    </source>
</reference>
<dbReference type="GO" id="GO:0016787">
    <property type="term" value="F:hydrolase activity"/>
    <property type="evidence" value="ECO:0007669"/>
    <property type="project" value="UniProtKB-KW"/>
</dbReference>
<evidence type="ECO:0000313" key="3">
    <source>
        <dbReference type="Proteomes" id="UP000635565"/>
    </source>
</evidence>
<dbReference type="Gene3D" id="3.40.50.1820">
    <property type="entry name" value="alpha/beta hydrolase"/>
    <property type="match status" value="1"/>
</dbReference>
<protein>
    <submittedName>
        <fullName evidence="2">Alpha/beta hydrolase</fullName>
    </submittedName>
</protein>
<evidence type="ECO:0000259" key="1">
    <source>
        <dbReference type="Pfam" id="PF12697"/>
    </source>
</evidence>
<keyword evidence="2" id="KW-0378">Hydrolase</keyword>
<dbReference type="InterPro" id="IPR050471">
    <property type="entry name" value="AB_hydrolase"/>
</dbReference>
<comment type="caution">
    <text evidence="2">The sequence shown here is derived from an EMBL/GenBank/DDBJ whole genome shotgun (WGS) entry which is preliminary data.</text>
</comment>
<dbReference type="SUPFAM" id="SSF53474">
    <property type="entry name" value="alpha/beta-Hydrolases"/>
    <property type="match status" value="1"/>
</dbReference>
<evidence type="ECO:0000313" key="2">
    <source>
        <dbReference type="EMBL" id="GHO85005.1"/>
    </source>
</evidence>
<name>A0ABQ3VGU2_9CHLR</name>
<dbReference type="InterPro" id="IPR029058">
    <property type="entry name" value="AB_hydrolase_fold"/>
</dbReference>
<gene>
    <name evidence="2" type="ORF">KSZ_30110</name>
</gene>
<dbReference type="RefSeq" id="WP_201362621.1">
    <property type="nucleotide sequence ID" value="NZ_BNJJ01000007.1"/>
</dbReference>
<dbReference type="PANTHER" id="PTHR43433">
    <property type="entry name" value="HYDROLASE, ALPHA/BETA FOLD FAMILY PROTEIN"/>
    <property type="match status" value="1"/>
</dbReference>
<accession>A0ABQ3VGU2</accession>
<feature type="domain" description="AB hydrolase-1" evidence="1">
    <location>
        <begin position="32"/>
        <end position="247"/>
    </location>
</feature>